<keyword evidence="1" id="KW-0808">Transferase</keyword>
<dbReference type="Pfam" id="PF08843">
    <property type="entry name" value="AbiEii"/>
    <property type="match status" value="1"/>
</dbReference>
<dbReference type="Proteomes" id="UP000823850">
    <property type="component" value="Unassembled WGS sequence"/>
</dbReference>
<dbReference type="EMBL" id="DWUX01000066">
    <property type="protein sequence ID" value="HJD39077.1"/>
    <property type="molecule type" value="Genomic_DNA"/>
</dbReference>
<reference evidence="1" key="2">
    <citation type="submission" date="2021-04" db="EMBL/GenBank/DDBJ databases">
        <authorList>
            <person name="Gilroy R."/>
        </authorList>
    </citation>
    <scope>NUCLEOTIDE SEQUENCE</scope>
    <source>
        <strain evidence="1">ChiW19-6364</strain>
    </source>
</reference>
<reference evidence="1" key="1">
    <citation type="journal article" date="2021" name="PeerJ">
        <title>Extensive microbial diversity within the chicken gut microbiome revealed by metagenomics and culture.</title>
        <authorList>
            <person name="Gilroy R."/>
            <person name="Ravi A."/>
            <person name="Getino M."/>
            <person name="Pursley I."/>
            <person name="Horton D.L."/>
            <person name="Alikhan N.F."/>
            <person name="Baker D."/>
            <person name="Gharbi K."/>
            <person name="Hall N."/>
            <person name="Watson M."/>
            <person name="Adriaenssens E.M."/>
            <person name="Foster-Nyarko E."/>
            <person name="Jarju S."/>
            <person name="Secka A."/>
            <person name="Antonio M."/>
            <person name="Oren A."/>
            <person name="Chaudhuri R.R."/>
            <person name="La Ragione R."/>
            <person name="Hildebrand F."/>
            <person name="Pallen M.J."/>
        </authorList>
    </citation>
    <scope>NUCLEOTIDE SEQUENCE</scope>
    <source>
        <strain evidence="1">ChiW19-6364</strain>
    </source>
</reference>
<organism evidence="1 2">
    <name type="scientific">Candidatus Blautia stercoripullorum</name>
    <dbReference type="NCBI Taxonomy" id="2838502"/>
    <lineage>
        <taxon>Bacteria</taxon>
        <taxon>Bacillati</taxon>
        <taxon>Bacillota</taxon>
        <taxon>Clostridia</taxon>
        <taxon>Lachnospirales</taxon>
        <taxon>Lachnospiraceae</taxon>
        <taxon>Blautia</taxon>
    </lineage>
</organism>
<protein>
    <submittedName>
        <fullName evidence="1">Nucleotidyl transferase AbiEii/AbiGii toxin family protein</fullName>
    </submittedName>
</protein>
<dbReference type="InterPro" id="IPR014942">
    <property type="entry name" value="AbiEii"/>
</dbReference>
<evidence type="ECO:0000313" key="1">
    <source>
        <dbReference type="EMBL" id="HJD39077.1"/>
    </source>
</evidence>
<dbReference type="GO" id="GO:0016740">
    <property type="term" value="F:transferase activity"/>
    <property type="evidence" value="ECO:0007669"/>
    <property type="project" value="UniProtKB-KW"/>
</dbReference>
<accession>A0A9D2U418</accession>
<dbReference type="AlphaFoldDB" id="A0A9D2U418"/>
<sequence length="82" mass="9697">MESTISEKFDAILQRMETASGMKDFFNIYYLSKVFDFYGRTLKEAVLLTARHRGRILEWDAFTRIREFSNNSFMKKDVVDAV</sequence>
<gene>
    <name evidence="1" type="ORF">H9913_03545</name>
</gene>
<evidence type="ECO:0000313" key="2">
    <source>
        <dbReference type="Proteomes" id="UP000823850"/>
    </source>
</evidence>
<name>A0A9D2U418_9FIRM</name>
<comment type="caution">
    <text evidence="1">The sequence shown here is derived from an EMBL/GenBank/DDBJ whole genome shotgun (WGS) entry which is preliminary data.</text>
</comment>
<proteinExistence type="predicted"/>